<accession>A0A8S4QKN5</accession>
<sequence>MDANKNNYGLPQEGTTTASGSGESLAEATDRPLSFRTAASGCPSYSGEVNDSQKCLSQIGGSVLNLQKNFFSTLHVRDEEDLLRSPPAIPSGGAEGGFTTVRSKRSRKRV</sequence>
<gene>
    <name evidence="2" type="primary">jg27947</name>
    <name evidence="2" type="ORF">PAEG_LOCUS3938</name>
</gene>
<evidence type="ECO:0000313" key="3">
    <source>
        <dbReference type="Proteomes" id="UP000838756"/>
    </source>
</evidence>
<evidence type="ECO:0000256" key="1">
    <source>
        <dbReference type="SAM" id="MobiDB-lite"/>
    </source>
</evidence>
<feature type="compositionally biased region" description="Polar residues" evidence="1">
    <location>
        <begin position="1"/>
        <end position="22"/>
    </location>
</feature>
<dbReference type="AlphaFoldDB" id="A0A8S4QKN5"/>
<reference evidence="2" key="1">
    <citation type="submission" date="2022-03" db="EMBL/GenBank/DDBJ databases">
        <authorList>
            <person name="Lindestad O."/>
        </authorList>
    </citation>
    <scope>NUCLEOTIDE SEQUENCE</scope>
</reference>
<proteinExistence type="predicted"/>
<feature type="region of interest" description="Disordered" evidence="1">
    <location>
        <begin position="1"/>
        <end position="32"/>
    </location>
</feature>
<name>A0A8S4QKN5_9NEOP</name>
<dbReference type="EMBL" id="CAKXAJ010013135">
    <property type="protein sequence ID" value="CAH2215854.1"/>
    <property type="molecule type" value="Genomic_DNA"/>
</dbReference>
<organism evidence="2 3">
    <name type="scientific">Pararge aegeria aegeria</name>
    <dbReference type="NCBI Taxonomy" id="348720"/>
    <lineage>
        <taxon>Eukaryota</taxon>
        <taxon>Metazoa</taxon>
        <taxon>Ecdysozoa</taxon>
        <taxon>Arthropoda</taxon>
        <taxon>Hexapoda</taxon>
        <taxon>Insecta</taxon>
        <taxon>Pterygota</taxon>
        <taxon>Neoptera</taxon>
        <taxon>Endopterygota</taxon>
        <taxon>Lepidoptera</taxon>
        <taxon>Glossata</taxon>
        <taxon>Ditrysia</taxon>
        <taxon>Papilionoidea</taxon>
        <taxon>Nymphalidae</taxon>
        <taxon>Satyrinae</taxon>
        <taxon>Satyrini</taxon>
        <taxon>Parargina</taxon>
        <taxon>Pararge</taxon>
    </lineage>
</organism>
<protein>
    <submittedName>
        <fullName evidence="2">Jg27947 protein</fullName>
    </submittedName>
</protein>
<comment type="caution">
    <text evidence="2">The sequence shown here is derived from an EMBL/GenBank/DDBJ whole genome shotgun (WGS) entry which is preliminary data.</text>
</comment>
<evidence type="ECO:0000313" key="2">
    <source>
        <dbReference type="EMBL" id="CAH2215854.1"/>
    </source>
</evidence>
<dbReference type="Proteomes" id="UP000838756">
    <property type="component" value="Unassembled WGS sequence"/>
</dbReference>
<feature type="region of interest" description="Disordered" evidence="1">
    <location>
        <begin position="83"/>
        <end position="110"/>
    </location>
</feature>
<keyword evidence="3" id="KW-1185">Reference proteome</keyword>